<sequence>MGLSRPSLKGYFFYILCLCGLLLVVLYLRQDEIWHRMRVRPHLNMPHRELHIQVKKKFPDLPEKFYWRDISNWPEKSKKPTMQVLQTREKPKKKILSEVSNLTGTTLKRNSLEFTDPSKRPWYMKGGTRRPYPAIKSHRTGRRLARLWPDEDAYDDRVTNQLMYVPTDYNKTSAEQRLKKIMVPHGMSEAKVGPDIFIQHRCPVNTCTIVRDNPEDADLVLFKDYVTHVGRRNPNQQVWMLYFLECPYHTQSVKNAIINWTATYRRDSDIVAPYERWQYYDASITQIPQTFNYAANKTKKVAWFVSNCHPRNQRMHYARELSKYIQVDIYGTCGTLRCPRSQSQACFDMLDEDYKFYLAFENSNCKDYITEKFFVNGLRHNVLPIVMGAHPADYARSSPYRSYIHVDEFESPKELAEYLHRLDHDDELYNSYFRWKGTGEFINTYFWCRVCAMLHDDRPSKFYKDVNEWWRGDGICTTTSWREHDLVRRSANSDT</sequence>
<accession>A0AAJ7NG50</accession>
<dbReference type="EC" id="2.4.1.-" evidence="12"/>
<comment type="similarity">
    <text evidence="3 12">Belongs to the glycosyltransferase 10 family.</text>
</comment>
<evidence type="ECO:0000313" key="15">
    <source>
        <dbReference type="Proteomes" id="UP000694925"/>
    </source>
</evidence>
<evidence type="ECO:0000256" key="4">
    <source>
        <dbReference type="ARBA" id="ARBA00022676"/>
    </source>
</evidence>
<protein>
    <recommendedName>
        <fullName evidence="12">Fucosyltransferase</fullName>
        <ecNumber evidence="12">2.4.1.-</ecNumber>
    </recommendedName>
</protein>
<dbReference type="PANTHER" id="PTHR48438:SF1">
    <property type="entry name" value="ALPHA-(1,3)-FUCOSYLTRANSFERASE C-RELATED"/>
    <property type="match status" value="1"/>
</dbReference>
<dbReference type="Proteomes" id="UP000694925">
    <property type="component" value="Unplaced"/>
</dbReference>
<dbReference type="PANTHER" id="PTHR48438">
    <property type="entry name" value="ALPHA-(1,3)-FUCOSYLTRANSFERASE C-RELATED"/>
    <property type="match status" value="1"/>
</dbReference>
<dbReference type="KEGG" id="ccal:108633042"/>
<dbReference type="GO" id="GO:0032580">
    <property type="term" value="C:Golgi cisterna membrane"/>
    <property type="evidence" value="ECO:0007669"/>
    <property type="project" value="UniProtKB-SubCell"/>
</dbReference>
<keyword evidence="8 12" id="KW-1133">Transmembrane helix</keyword>
<feature type="domain" description="Fucosyltransferase C-terminal" evidence="13">
    <location>
        <begin position="295"/>
        <end position="469"/>
    </location>
</feature>
<keyword evidence="4 12" id="KW-0328">Glycosyltransferase</keyword>
<comment type="subcellular location">
    <subcellularLocation>
        <location evidence="1 12">Golgi apparatus</location>
        <location evidence="1 12">Golgi stack membrane</location>
        <topology evidence="1 12">Single-pass type II membrane protein</topology>
    </subcellularLocation>
</comment>
<proteinExistence type="inferred from homology"/>
<dbReference type="GO" id="GO:0008417">
    <property type="term" value="F:fucosyltransferase activity"/>
    <property type="evidence" value="ECO:0007669"/>
    <property type="project" value="InterPro"/>
</dbReference>
<keyword evidence="6 12" id="KW-0812">Transmembrane</keyword>
<keyword evidence="11" id="KW-0325">Glycoprotein</keyword>
<dbReference type="Pfam" id="PF00852">
    <property type="entry name" value="Glyco_transf_10"/>
    <property type="match status" value="1"/>
</dbReference>
<evidence type="ECO:0000256" key="8">
    <source>
        <dbReference type="ARBA" id="ARBA00022989"/>
    </source>
</evidence>
<evidence type="ECO:0000256" key="12">
    <source>
        <dbReference type="RuleBase" id="RU003832"/>
    </source>
</evidence>
<reference evidence="16" key="1">
    <citation type="submission" date="2025-08" db="UniProtKB">
        <authorList>
            <consortium name="RefSeq"/>
        </authorList>
    </citation>
    <scope>IDENTIFICATION</scope>
    <source>
        <tissue evidence="16">Whole body</tissue>
    </source>
</reference>
<gene>
    <name evidence="16" type="primary">LOC108633042</name>
</gene>
<keyword evidence="10 12" id="KW-0472">Membrane</keyword>
<dbReference type="GeneID" id="108633042"/>
<comment type="pathway">
    <text evidence="2">Protein modification; protein glycosylation.</text>
</comment>
<keyword evidence="15" id="KW-1185">Reference proteome</keyword>
<feature type="transmembrane region" description="Helical" evidence="12">
    <location>
        <begin position="12"/>
        <end position="28"/>
    </location>
</feature>
<dbReference type="Pfam" id="PF17039">
    <property type="entry name" value="Glyco_tran_10_N"/>
    <property type="match status" value="1"/>
</dbReference>
<evidence type="ECO:0000256" key="7">
    <source>
        <dbReference type="ARBA" id="ARBA00022968"/>
    </source>
</evidence>
<evidence type="ECO:0000256" key="11">
    <source>
        <dbReference type="ARBA" id="ARBA00023180"/>
    </source>
</evidence>
<dbReference type="Gene3D" id="3.40.50.11660">
    <property type="entry name" value="Glycosyl transferase family 10, C-terminal domain"/>
    <property type="match status" value="1"/>
</dbReference>
<dbReference type="InterPro" id="IPR031481">
    <property type="entry name" value="Glyco_tran_10_N"/>
</dbReference>
<organism evidence="15 16">
    <name type="scientific">Ceratina calcarata</name>
    <dbReference type="NCBI Taxonomy" id="156304"/>
    <lineage>
        <taxon>Eukaryota</taxon>
        <taxon>Metazoa</taxon>
        <taxon>Ecdysozoa</taxon>
        <taxon>Arthropoda</taxon>
        <taxon>Hexapoda</taxon>
        <taxon>Insecta</taxon>
        <taxon>Pterygota</taxon>
        <taxon>Neoptera</taxon>
        <taxon>Endopterygota</taxon>
        <taxon>Hymenoptera</taxon>
        <taxon>Apocrita</taxon>
        <taxon>Aculeata</taxon>
        <taxon>Apoidea</taxon>
        <taxon>Anthophila</taxon>
        <taxon>Apidae</taxon>
        <taxon>Ceratina</taxon>
        <taxon>Zadontomerus</taxon>
    </lineage>
</organism>
<dbReference type="SUPFAM" id="SSF53756">
    <property type="entry name" value="UDP-Glycosyltransferase/glycogen phosphorylase"/>
    <property type="match status" value="1"/>
</dbReference>
<dbReference type="InterPro" id="IPR001503">
    <property type="entry name" value="Glyco_trans_10"/>
</dbReference>
<dbReference type="AlphaFoldDB" id="A0AAJ7NG50"/>
<evidence type="ECO:0000256" key="2">
    <source>
        <dbReference type="ARBA" id="ARBA00004922"/>
    </source>
</evidence>
<feature type="domain" description="Fucosyltransferase N-terminal" evidence="14">
    <location>
        <begin position="201"/>
        <end position="274"/>
    </location>
</feature>
<evidence type="ECO:0000259" key="14">
    <source>
        <dbReference type="Pfam" id="PF17039"/>
    </source>
</evidence>
<evidence type="ECO:0000259" key="13">
    <source>
        <dbReference type="Pfam" id="PF00852"/>
    </source>
</evidence>
<dbReference type="RefSeq" id="XP_017893473.1">
    <property type="nucleotide sequence ID" value="XM_018037984.2"/>
</dbReference>
<dbReference type="InterPro" id="IPR038577">
    <property type="entry name" value="GT10-like_C_sf"/>
</dbReference>
<keyword evidence="9 12" id="KW-0333">Golgi apparatus</keyword>
<dbReference type="FunFam" id="3.40.50.11660:FF:000004">
    <property type="entry name" value="Glycoprotein 3-alpha-L-fucosyltransferase A"/>
    <property type="match status" value="1"/>
</dbReference>
<evidence type="ECO:0000256" key="10">
    <source>
        <dbReference type="ARBA" id="ARBA00023136"/>
    </source>
</evidence>
<evidence type="ECO:0000256" key="3">
    <source>
        <dbReference type="ARBA" id="ARBA00008919"/>
    </source>
</evidence>
<dbReference type="CTD" id="39653"/>
<evidence type="ECO:0000256" key="1">
    <source>
        <dbReference type="ARBA" id="ARBA00004447"/>
    </source>
</evidence>
<evidence type="ECO:0000256" key="6">
    <source>
        <dbReference type="ARBA" id="ARBA00022692"/>
    </source>
</evidence>
<keyword evidence="5 12" id="KW-0808">Transferase</keyword>
<evidence type="ECO:0000313" key="16">
    <source>
        <dbReference type="RefSeq" id="XP_017893473.1"/>
    </source>
</evidence>
<evidence type="ECO:0000256" key="9">
    <source>
        <dbReference type="ARBA" id="ARBA00023034"/>
    </source>
</evidence>
<evidence type="ECO:0000256" key="5">
    <source>
        <dbReference type="ARBA" id="ARBA00022679"/>
    </source>
</evidence>
<dbReference type="InterPro" id="IPR055270">
    <property type="entry name" value="Glyco_tran_10_C"/>
</dbReference>
<keyword evidence="7" id="KW-0735">Signal-anchor</keyword>
<name>A0AAJ7NG50_9HYME</name>